<sequence>MRFSTIISILILAAGVLAAKTKRDDGAPPPPPPAPETVNDSRCKPCNDRMDQCMGKWGCWFYDCHQQCTQEVCESSPDCRQGCGFHC</sequence>
<feature type="region of interest" description="Disordered" evidence="1">
    <location>
        <begin position="21"/>
        <end position="40"/>
    </location>
</feature>
<evidence type="ECO:0000256" key="2">
    <source>
        <dbReference type="SAM" id="SignalP"/>
    </source>
</evidence>
<name>A0A9P6GS67_9PLEO</name>
<dbReference type="EMBL" id="WJXW01000002">
    <property type="protein sequence ID" value="KAF9740386.1"/>
    <property type="molecule type" value="Genomic_DNA"/>
</dbReference>
<evidence type="ECO:0000313" key="4">
    <source>
        <dbReference type="Proteomes" id="UP000756921"/>
    </source>
</evidence>
<evidence type="ECO:0000313" key="3">
    <source>
        <dbReference type="EMBL" id="KAF9740386.1"/>
    </source>
</evidence>
<comment type="caution">
    <text evidence="3">The sequence shown here is derived from an EMBL/GenBank/DDBJ whole genome shotgun (WGS) entry which is preliminary data.</text>
</comment>
<accession>A0A9P6GS67</accession>
<proteinExistence type="predicted"/>
<reference evidence="3" key="1">
    <citation type="journal article" date="2020" name="Mol. Plant Microbe Interact.">
        <title>Genome Sequence of the Biocontrol Agent Coniothyrium minitans strain Conio (IMI 134523).</title>
        <authorList>
            <person name="Patel D."/>
            <person name="Shittu T.A."/>
            <person name="Baroncelli R."/>
            <person name="Muthumeenakshi S."/>
            <person name="Osborne T.H."/>
            <person name="Janganan T.K."/>
            <person name="Sreenivasaprasad S."/>
        </authorList>
    </citation>
    <scope>NUCLEOTIDE SEQUENCE</scope>
    <source>
        <strain evidence="3">Conio</strain>
    </source>
</reference>
<dbReference type="AlphaFoldDB" id="A0A9P6GS67"/>
<keyword evidence="2" id="KW-0732">Signal</keyword>
<feature type="signal peptide" evidence="2">
    <location>
        <begin position="1"/>
        <end position="18"/>
    </location>
</feature>
<feature type="chain" id="PRO_5040437115" evidence="2">
    <location>
        <begin position="19"/>
        <end position="87"/>
    </location>
</feature>
<protein>
    <submittedName>
        <fullName evidence="3">Uncharacterized protein</fullName>
    </submittedName>
</protein>
<keyword evidence="4" id="KW-1185">Reference proteome</keyword>
<evidence type="ECO:0000256" key="1">
    <source>
        <dbReference type="SAM" id="MobiDB-lite"/>
    </source>
</evidence>
<dbReference type="Proteomes" id="UP000756921">
    <property type="component" value="Unassembled WGS sequence"/>
</dbReference>
<dbReference type="OrthoDB" id="10418680at2759"/>
<organism evidence="3 4">
    <name type="scientific">Paraphaeosphaeria minitans</name>
    <dbReference type="NCBI Taxonomy" id="565426"/>
    <lineage>
        <taxon>Eukaryota</taxon>
        <taxon>Fungi</taxon>
        <taxon>Dikarya</taxon>
        <taxon>Ascomycota</taxon>
        <taxon>Pezizomycotina</taxon>
        <taxon>Dothideomycetes</taxon>
        <taxon>Pleosporomycetidae</taxon>
        <taxon>Pleosporales</taxon>
        <taxon>Massarineae</taxon>
        <taxon>Didymosphaeriaceae</taxon>
        <taxon>Paraphaeosphaeria</taxon>
    </lineage>
</organism>
<gene>
    <name evidence="3" type="ORF">PMIN01_03021</name>
</gene>